<organism evidence="10 11">
    <name type="scientific">Emericellopsis atlantica</name>
    <dbReference type="NCBI Taxonomy" id="2614577"/>
    <lineage>
        <taxon>Eukaryota</taxon>
        <taxon>Fungi</taxon>
        <taxon>Dikarya</taxon>
        <taxon>Ascomycota</taxon>
        <taxon>Pezizomycotina</taxon>
        <taxon>Sordariomycetes</taxon>
        <taxon>Hypocreomycetidae</taxon>
        <taxon>Hypocreales</taxon>
        <taxon>Bionectriaceae</taxon>
        <taxon>Emericellopsis</taxon>
    </lineage>
</organism>
<dbReference type="GeneID" id="70291896"/>
<comment type="subcellular location">
    <subcellularLocation>
        <location evidence="1">Membrane</location>
        <topology evidence="1">Multi-pass membrane protein</topology>
    </subcellularLocation>
</comment>
<feature type="transmembrane region" description="Helical" evidence="8">
    <location>
        <begin position="150"/>
        <end position="167"/>
    </location>
</feature>
<dbReference type="PROSITE" id="PS50850">
    <property type="entry name" value="MFS"/>
    <property type="match status" value="1"/>
</dbReference>
<comment type="similarity">
    <text evidence="2">Belongs to the major facilitator superfamily.</text>
</comment>
<feature type="region of interest" description="Disordered" evidence="7">
    <location>
        <begin position="1"/>
        <end position="59"/>
    </location>
</feature>
<keyword evidence="11" id="KW-1185">Reference proteome</keyword>
<feature type="transmembrane region" description="Helical" evidence="8">
    <location>
        <begin position="284"/>
        <end position="310"/>
    </location>
</feature>
<evidence type="ECO:0000256" key="5">
    <source>
        <dbReference type="ARBA" id="ARBA00022989"/>
    </source>
</evidence>
<gene>
    <name evidence="10" type="ORF">F5Z01DRAFT_617662</name>
</gene>
<evidence type="ECO:0000256" key="4">
    <source>
        <dbReference type="ARBA" id="ARBA00022692"/>
    </source>
</evidence>
<accession>A0A9P7ZQZ3</accession>
<dbReference type="EMBL" id="MU251247">
    <property type="protein sequence ID" value="KAG9256714.1"/>
    <property type="molecule type" value="Genomic_DNA"/>
</dbReference>
<feature type="transmembrane region" description="Helical" evidence="8">
    <location>
        <begin position="400"/>
        <end position="420"/>
    </location>
</feature>
<evidence type="ECO:0000313" key="10">
    <source>
        <dbReference type="EMBL" id="KAG9256714.1"/>
    </source>
</evidence>
<evidence type="ECO:0000256" key="2">
    <source>
        <dbReference type="ARBA" id="ARBA00008335"/>
    </source>
</evidence>
<evidence type="ECO:0000313" key="11">
    <source>
        <dbReference type="Proteomes" id="UP000887229"/>
    </source>
</evidence>
<reference evidence="10" key="1">
    <citation type="journal article" date="2021" name="IMA Fungus">
        <title>Genomic characterization of three marine fungi, including Emericellopsis atlantica sp. nov. with signatures of a generalist lifestyle and marine biomass degradation.</title>
        <authorList>
            <person name="Hagestad O.C."/>
            <person name="Hou L."/>
            <person name="Andersen J.H."/>
            <person name="Hansen E.H."/>
            <person name="Altermark B."/>
            <person name="Li C."/>
            <person name="Kuhnert E."/>
            <person name="Cox R.J."/>
            <person name="Crous P.W."/>
            <person name="Spatafora J.W."/>
            <person name="Lail K."/>
            <person name="Amirebrahimi M."/>
            <person name="Lipzen A."/>
            <person name="Pangilinan J."/>
            <person name="Andreopoulos W."/>
            <person name="Hayes R.D."/>
            <person name="Ng V."/>
            <person name="Grigoriev I.V."/>
            <person name="Jackson S.A."/>
            <person name="Sutton T.D.S."/>
            <person name="Dobson A.D.W."/>
            <person name="Rama T."/>
        </authorList>
    </citation>
    <scope>NUCLEOTIDE SEQUENCE</scope>
    <source>
        <strain evidence="10">TS7</strain>
    </source>
</reference>
<feature type="transmembrane region" description="Helical" evidence="8">
    <location>
        <begin position="565"/>
        <end position="587"/>
    </location>
</feature>
<keyword evidence="5 8" id="KW-1133">Transmembrane helix</keyword>
<dbReference type="InterPro" id="IPR011701">
    <property type="entry name" value="MFS"/>
</dbReference>
<evidence type="ECO:0000256" key="8">
    <source>
        <dbReference type="SAM" id="Phobius"/>
    </source>
</evidence>
<evidence type="ECO:0000256" key="3">
    <source>
        <dbReference type="ARBA" id="ARBA00022448"/>
    </source>
</evidence>
<dbReference type="AlphaFoldDB" id="A0A9P7ZQZ3"/>
<sequence length="603" mass="66033">MSTTAEPNEALAYTEAHRERSSSSNSNSNNGAEKKEATYTNTDAEAARDLADDTDHESIDKEAQAGVQNIEATTTVWSKKALVFAYVWIWVIYFVNTMQQGATGALTPWVTSAFQEHSLTPTVGIMSNIIGGVSKLVIAKILDVVGRPTGYLVTLLLMTVGLVMMAACNGVEMYAAAQVFYWVGYNGISFTLSVFIADTSHLKNRGLMLAYVASPYIITTWLSGPISEAFLNGPGFRWGFGVFSILTPIFTLPLWGLFVYYARVAKSRGLIKKRESGRTMPQSVLYYLREFDVVGLILIIAGLGLFLLSFNIQPREPAGWEAPIVLAFLIVGLVLLVAFGVWEKFFAPVKFMPFELLTDRTVAGACLMAATLFVSFYIWNSYFNSFLQAVNGLTVTEASYVAQIYSIGSCFWSFVVGYAIRRTGRFKWVALYFGVPITILGAGLMIQFRQPHVNIGYIVMCQIFIAFGGGAVVITQQIAVMSVAAHQHVAVVLAVESMFTSIGGAIGQTVSSAIWQHVFPRALGRHLPDDTKDQAMAIYGSLEVQTEYPLGSPTRIAIQDSYGEAVRYMLIAATSVLVLAIAGVAMWRDVNVKDKKQVKGLVI</sequence>
<feature type="transmembrane region" description="Helical" evidence="8">
    <location>
        <begin position="119"/>
        <end position="138"/>
    </location>
</feature>
<feature type="transmembrane region" description="Helical" evidence="8">
    <location>
        <begin position="209"/>
        <end position="226"/>
    </location>
</feature>
<dbReference type="SUPFAM" id="SSF103473">
    <property type="entry name" value="MFS general substrate transporter"/>
    <property type="match status" value="2"/>
</dbReference>
<dbReference type="OrthoDB" id="4078873at2759"/>
<dbReference type="GO" id="GO:0022857">
    <property type="term" value="F:transmembrane transporter activity"/>
    <property type="evidence" value="ECO:0007669"/>
    <property type="project" value="InterPro"/>
</dbReference>
<dbReference type="PANTHER" id="PTHR23501">
    <property type="entry name" value="MAJOR FACILITATOR SUPERFAMILY"/>
    <property type="match status" value="1"/>
</dbReference>
<dbReference type="PANTHER" id="PTHR23501:SF3">
    <property type="entry name" value="MAJOR FACILITATOR SUPERFAMILY (MFS) PROFILE DOMAIN-CONTAINING PROTEIN"/>
    <property type="match status" value="1"/>
</dbReference>
<feature type="compositionally biased region" description="Basic and acidic residues" evidence="7">
    <location>
        <begin position="45"/>
        <end position="59"/>
    </location>
</feature>
<evidence type="ECO:0000256" key="1">
    <source>
        <dbReference type="ARBA" id="ARBA00004141"/>
    </source>
</evidence>
<dbReference type="RefSeq" id="XP_046120638.1">
    <property type="nucleotide sequence ID" value="XM_046260993.1"/>
</dbReference>
<feature type="transmembrane region" description="Helical" evidence="8">
    <location>
        <begin position="81"/>
        <end position="99"/>
    </location>
</feature>
<evidence type="ECO:0000256" key="6">
    <source>
        <dbReference type="ARBA" id="ARBA00023136"/>
    </source>
</evidence>
<dbReference type="InterPro" id="IPR020846">
    <property type="entry name" value="MFS_dom"/>
</dbReference>
<protein>
    <submittedName>
        <fullName evidence="10">Major facilitator superfamily domain-containing protein</fullName>
    </submittedName>
</protein>
<dbReference type="GO" id="GO:0005886">
    <property type="term" value="C:plasma membrane"/>
    <property type="evidence" value="ECO:0007669"/>
    <property type="project" value="TreeGrafter"/>
</dbReference>
<feature type="transmembrane region" description="Helical" evidence="8">
    <location>
        <begin position="238"/>
        <end position="263"/>
    </location>
</feature>
<keyword evidence="4 8" id="KW-0812">Transmembrane</keyword>
<dbReference type="Pfam" id="PF07690">
    <property type="entry name" value="MFS_1"/>
    <property type="match status" value="1"/>
</dbReference>
<proteinExistence type="inferred from homology"/>
<evidence type="ECO:0000256" key="7">
    <source>
        <dbReference type="SAM" id="MobiDB-lite"/>
    </source>
</evidence>
<feature type="transmembrane region" description="Helical" evidence="8">
    <location>
        <begin position="454"/>
        <end position="474"/>
    </location>
</feature>
<feature type="transmembrane region" description="Helical" evidence="8">
    <location>
        <begin position="429"/>
        <end position="448"/>
    </location>
</feature>
<dbReference type="FunFam" id="1.20.1250.20:FF:000284">
    <property type="entry name" value="Siderophore iron transporter mirB"/>
    <property type="match status" value="1"/>
</dbReference>
<feature type="domain" description="Major facilitator superfamily (MFS) profile" evidence="9">
    <location>
        <begin position="85"/>
        <end position="591"/>
    </location>
</feature>
<keyword evidence="6 8" id="KW-0472">Membrane</keyword>
<feature type="transmembrane region" description="Helical" evidence="8">
    <location>
        <begin position="362"/>
        <end position="380"/>
    </location>
</feature>
<feature type="transmembrane region" description="Helical" evidence="8">
    <location>
        <begin position="179"/>
        <end position="197"/>
    </location>
</feature>
<name>A0A9P7ZQZ3_9HYPO</name>
<dbReference type="Proteomes" id="UP000887229">
    <property type="component" value="Unassembled WGS sequence"/>
</dbReference>
<dbReference type="InterPro" id="IPR036259">
    <property type="entry name" value="MFS_trans_sf"/>
</dbReference>
<dbReference type="Gene3D" id="1.20.1250.20">
    <property type="entry name" value="MFS general substrate transporter like domains"/>
    <property type="match status" value="2"/>
</dbReference>
<keyword evidence="3" id="KW-0813">Transport</keyword>
<feature type="transmembrane region" description="Helical" evidence="8">
    <location>
        <begin position="322"/>
        <end position="342"/>
    </location>
</feature>
<comment type="caution">
    <text evidence="10">The sequence shown here is derived from an EMBL/GenBank/DDBJ whole genome shotgun (WGS) entry which is preliminary data.</text>
</comment>
<evidence type="ECO:0000259" key="9">
    <source>
        <dbReference type="PROSITE" id="PS50850"/>
    </source>
</evidence>